<protein>
    <submittedName>
        <fullName evidence="1">Uncharacterized protein</fullName>
    </submittedName>
</protein>
<dbReference type="Proteomes" id="UP000255177">
    <property type="component" value="Unassembled WGS sequence"/>
</dbReference>
<dbReference type="RefSeq" id="WP_115086592.1">
    <property type="nucleotide sequence ID" value="NZ_CBCSFG010000049.1"/>
</dbReference>
<dbReference type="EMBL" id="UIDD01000007">
    <property type="protein sequence ID" value="SUQ63006.1"/>
    <property type="molecule type" value="Genomic_DNA"/>
</dbReference>
<keyword evidence="2" id="KW-1185">Reference proteome</keyword>
<gene>
    <name evidence="1" type="ORF">CCOS864_02456</name>
</gene>
<reference evidence="2" key="1">
    <citation type="submission" date="2018-07" db="EMBL/GenBank/DDBJ databases">
        <authorList>
            <person name="Blom J."/>
        </authorList>
    </citation>
    <scope>NUCLEOTIDE SEQUENCE [LARGE SCALE GENOMIC DNA]</scope>
    <source>
        <strain evidence="2">CCOS 864</strain>
    </source>
</reference>
<sequence length="97" mass="10199">MSRTYDHETGEAVGEGFLEKNAGKIAAATGAAVAVPVVLKSADTVKVVTKVLSFIGKNPKVALGIAAIAGTCYAVHRLTEPGTKFKKTKEGFEYERS</sequence>
<organism evidence="1 2">
    <name type="scientific">Pseudomonas wadenswilerensis</name>
    <dbReference type="NCBI Taxonomy" id="1785161"/>
    <lineage>
        <taxon>Bacteria</taxon>
        <taxon>Pseudomonadati</taxon>
        <taxon>Pseudomonadota</taxon>
        <taxon>Gammaproteobacteria</taxon>
        <taxon>Pseudomonadales</taxon>
        <taxon>Pseudomonadaceae</taxon>
        <taxon>Pseudomonas</taxon>
    </lineage>
</organism>
<dbReference type="AlphaFoldDB" id="A0A380T0I7"/>
<evidence type="ECO:0000313" key="2">
    <source>
        <dbReference type="Proteomes" id="UP000255177"/>
    </source>
</evidence>
<evidence type="ECO:0000313" key="1">
    <source>
        <dbReference type="EMBL" id="SUQ63006.1"/>
    </source>
</evidence>
<name>A0A380T0I7_9PSED</name>
<accession>A0A380T0I7</accession>
<proteinExistence type="predicted"/>